<reference evidence="16 17" key="1">
    <citation type="submission" date="2017-03" db="EMBL/GenBank/DDBJ databases">
        <authorList>
            <person name="Afonso C.L."/>
            <person name="Miller P.J."/>
            <person name="Scott M.A."/>
            <person name="Spackman E."/>
            <person name="Goraichik I."/>
            <person name="Dimitrov K.M."/>
            <person name="Suarez D.L."/>
            <person name="Swayne D.E."/>
        </authorList>
    </citation>
    <scope>NUCLEOTIDE SEQUENCE [LARGE SCALE GENOMIC DNA]</scope>
    <source>
        <strain evidence="16">PRJEB14757</strain>
    </source>
</reference>
<feature type="binding site" evidence="14">
    <location>
        <position position="143"/>
    </location>
    <ligand>
        <name>[4Fe-4S] cluster</name>
        <dbReference type="ChEBI" id="CHEBI:49883"/>
        <note>4Fe-4S-S-AdoMet</note>
    </ligand>
</feature>
<keyword evidence="3 14" id="KW-0004">4Fe-4S</keyword>
<comment type="catalytic activity">
    <reaction evidence="14">
        <text>adenosine(2503) in 23S rRNA + 2 reduced [2Fe-2S]-[ferredoxin] + 2 S-adenosyl-L-methionine = 2-methyladenosine(2503) in 23S rRNA + 5'-deoxyadenosine + L-methionine + 2 oxidized [2Fe-2S]-[ferredoxin] + S-adenosyl-L-homocysteine</text>
        <dbReference type="Rhea" id="RHEA:42916"/>
        <dbReference type="Rhea" id="RHEA-COMP:10000"/>
        <dbReference type="Rhea" id="RHEA-COMP:10001"/>
        <dbReference type="Rhea" id="RHEA-COMP:10152"/>
        <dbReference type="Rhea" id="RHEA-COMP:10282"/>
        <dbReference type="ChEBI" id="CHEBI:17319"/>
        <dbReference type="ChEBI" id="CHEBI:33737"/>
        <dbReference type="ChEBI" id="CHEBI:33738"/>
        <dbReference type="ChEBI" id="CHEBI:57844"/>
        <dbReference type="ChEBI" id="CHEBI:57856"/>
        <dbReference type="ChEBI" id="CHEBI:59789"/>
        <dbReference type="ChEBI" id="CHEBI:74411"/>
        <dbReference type="ChEBI" id="CHEBI:74497"/>
        <dbReference type="EC" id="2.1.1.192"/>
    </reaction>
</comment>
<dbReference type="GO" id="GO:0070040">
    <property type="term" value="F:rRNA (adenine(2503)-C2-)-methyltransferase activity"/>
    <property type="evidence" value="ECO:0007669"/>
    <property type="project" value="UniProtKB-UniRule"/>
</dbReference>
<keyword evidence="13 14" id="KW-1015">Disulfide bond</keyword>
<accession>A0A1W1H645</accession>
<gene>
    <name evidence="14 16" type="primary">rlmN</name>
    <name evidence="16" type="ORF">MTBBW1_1200024</name>
</gene>
<evidence type="ECO:0000256" key="11">
    <source>
        <dbReference type="ARBA" id="ARBA00023004"/>
    </source>
</evidence>
<comment type="cofactor">
    <cofactor evidence="14">
        <name>[4Fe-4S] cluster</name>
        <dbReference type="ChEBI" id="CHEBI:49883"/>
    </cofactor>
    <text evidence="14">Binds 1 [4Fe-4S] cluster. The cluster is coordinated with 3 cysteines and an exchangeable S-adenosyl-L-methionine.</text>
</comment>
<dbReference type="InterPro" id="IPR007197">
    <property type="entry name" value="rSAM"/>
</dbReference>
<comment type="subcellular location">
    <subcellularLocation>
        <location evidence="1 14">Cytoplasm</location>
    </subcellularLocation>
</comment>
<keyword evidence="10 14" id="KW-0479">Metal-binding</keyword>
<dbReference type="NCBIfam" id="TIGR00048">
    <property type="entry name" value="rRNA_mod_RlmN"/>
    <property type="match status" value="1"/>
</dbReference>
<evidence type="ECO:0000256" key="12">
    <source>
        <dbReference type="ARBA" id="ARBA00023014"/>
    </source>
</evidence>
<dbReference type="GO" id="GO:0051539">
    <property type="term" value="F:4 iron, 4 sulfur cluster binding"/>
    <property type="evidence" value="ECO:0007669"/>
    <property type="project" value="UniProtKB-UniRule"/>
</dbReference>
<dbReference type="GO" id="GO:0030488">
    <property type="term" value="P:tRNA methylation"/>
    <property type="evidence" value="ECO:0007669"/>
    <property type="project" value="UniProtKB-UniRule"/>
</dbReference>
<sequence>MILTSDDSKTKTSWPTQATPAYGKQIYFHGNDIKELTRTQLMKWFEDRGMRSFRAGQIFKWIYLRQAESFDEMTDLSKDVRKLLNENFTIPRLEIENSEMSADGTEKLLFKLRDGNYIEAVLIPQKDHFTLCISSQAGCIQGCKFCMTAKCGFQRNLTAAEIVSQVRDARKHLSMREMIHGAASGTYDGNITMPVIKSTRPTGPLSNIVFMGMGEPLANYDAVVKALDIMTDSDFGLKFSPRRVTVSTCGLVPEIQRLGQNTDVNLAISLNATDDKTRSMLMPINRKYPISELLEACRTFQMKPRNKITFEYILIKGINDSDEDAKRLVKMLAPIKAKVNIIPFNEHEKSDFKRPSDEKVSHFLQILLDRQMTAINRKSKGSDISAACGQLKAKNDFRSSNP</sequence>
<organism evidence="16 17">
    <name type="scientific">Desulfamplus magnetovallimortis</name>
    <dbReference type="NCBI Taxonomy" id="1246637"/>
    <lineage>
        <taxon>Bacteria</taxon>
        <taxon>Pseudomonadati</taxon>
        <taxon>Thermodesulfobacteriota</taxon>
        <taxon>Desulfobacteria</taxon>
        <taxon>Desulfobacterales</taxon>
        <taxon>Desulfobacteraceae</taxon>
        <taxon>Desulfamplus</taxon>
    </lineage>
</organism>
<dbReference type="PROSITE" id="PS51918">
    <property type="entry name" value="RADICAL_SAM"/>
    <property type="match status" value="1"/>
</dbReference>
<keyword evidence="5 14" id="KW-0698">rRNA processing</keyword>
<dbReference type="SUPFAM" id="SSF102114">
    <property type="entry name" value="Radical SAM enzymes"/>
    <property type="match status" value="1"/>
</dbReference>
<keyword evidence="17" id="KW-1185">Reference proteome</keyword>
<dbReference type="GO" id="GO:0000049">
    <property type="term" value="F:tRNA binding"/>
    <property type="evidence" value="ECO:0007669"/>
    <property type="project" value="UniProtKB-UniRule"/>
</dbReference>
<evidence type="ECO:0000313" key="16">
    <source>
        <dbReference type="EMBL" id="SLM27949.1"/>
    </source>
</evidence>
<evidence type="ECO:0000313" key="17">
    <source>
        <dbReference type="Proteomes" id="UP000191931"/>
    </source>
</evidence>
<keyword evidence="11 14" id="KW-0408">Iron</keyword>
<feature type="binding site" evidence="14">
    <location>
        <begin position="269"/>
        <end position="271"/>
    </location>
    <ligand>
        <name>S-adenosyl-L-methionine</name>
        <dbReference type="ChEBI" id="CHEBI:59789"/>
    </ligand>
</feature>
<comment type="catalytic activity">
    <reaction evidence="14">
        <text>adenosine(37) in tRNA + 2 reduced [2Fe-2S]-[ferredoxin] + 2 S-adenosyl-L-methionine = 2-methyladenosine(37) in tRNA + 5'-deoxyadenosine + L-methionine + 2 oxidized [2Fe-2S]-[ferredoxin] + S-adenosyl-L-homocysteine</text>
        <dbReference type="Rhea" id="RHEA:43332"/>
        <dbReference type="Rhea" id="RHEA-COMP:10000"/>
        <dbReference type="Rhea" id="RHEA-COMP:10001"/>
        <dbReference type="Rhea" id="RHEA-COMP:10162"/>
        <dbReference type="Rhea" id="RHEA-COMP:10485"/>
        <dbReference type="ChEBI" id="CHEBI:17319"/>
        <dbReference type="ChEBI" id="CHEBI:33737"/>
        <dbReference type="ChEBI" id="CHEBI:33738"/>
        <dbReference type="ChEBI" id="CHEBI:57844"/>
        <dbReference type="ChEBI" id="CHEBI:57856"/>
        <dbReference type="ChEBI" id="CHEBI:59789"/>
        <dbReference type="ChEBI" id="CHEBI:74411"/>
        <dbReference type="ChEBI" id="CHEBI:74497"/>
        <dbReference type="EC" id="2.1.1.192"/>
    </reaction>
</comment>
<dbReference type="InterPro" id="IPR058240">
    <property type="entry name" value="rSAM_sf"/>
</dbReference>
<dbReference type="InterPro" id="IPR048641">
    <property type="entry name" value="RlmN_N"/>
</dbReference>
<dbReference type="AlphaFoldDB" id="A0A1W1H645"/>
<dbReference type="GO" id="GO:0005737">
    <property type="term" value="C:cytoplasm"/>
    <property type="evidence" value="ECO:0007669"/>
    <property type="project" value="UniProtKB-SubCell"/>
</dbReference>
<dbReference type="InterPro" id="IPR013785">
    <property type="entry name" value="Aldolase_TIM"/>
</dbReference>
<dbReference type="RefSeq" id="WP_425430013.1">
    <property type="nucleotide sequence ID" value="NZ_LT828546.1"/>
</dbReference>
<protein>
    <recommendedName>
        <fullName evidence="14">Probable dual-specificity RNA methyltransferase RlmN</fullName>
        <ecNumber evidence="14">2.1.1.192</ecNumber>
    </recommendedName>
    <alternativeName>
        <fullName evidence="14">23S rRNA (adenine(2503)-C(2))-methyltransferase</fullName>
    </alternativeName>
    <alternativeName>
        <fullName evidence="14">23S rRNA m2A2503 methyltransferase</fullName>
    </alternativeName>
    <alternativeName>
        <fullName evidence="14">Ribosomal RNA large subunit methyltransferase N</fullName>
    </alternativeName>
    <alternativeName>
        <fullName evidence="14">tRNA (adenine(37)-C(2))-methyltransferase</fullName>
    </alternativeName>
    <alternativeName>
        <fullName evidence="14">tRNA m2A37 methyltransferase</fullName>
    </alternativeName>
</protein>
<dbReference type="GO" id="GO:0019843">
    <property type="term" value="F:rRNA binding"/>
    <property type="evidence" value="ECO:0007669"/>
    <property type="project" value="UniProtKB-UniRule"/>
</dbReference>
<evidence type="ECO:0000256" key="3">
    <source>
        <dbReference type="ARBA" id="ARBA00022485"/>
    </source>
</evidence>
<evidence type="ECO:0000256" key="6">
    <source>
        <dbReference type="ARBA" id="ARBA00022603"/>
    </source>
</evidence>
<dbReference type="GO" id="GO:0070475">
    <property type="term" value="P:rRNA base methylation"/>
    <property type="evidence" value="ECO:0007669"/>
    <property type="project" value="UniProtKB-UniRule"/>
</dbReference>
<name>A0A1W1H645_9BACT</name>
<comment type="caution">
    <text evidence="14">Lacks conserved residue(s) required for the propagation of feature annotation.</text>
</comment>
<feature type="binding site" evidence="14">
    <location>
        <position position="146"/>
    </location>
    <ligand>
        <name>[4Fe-4S] cluster</name>
        <dbReference type="ChEBI" id="CHEBI:49883"/>
        <note>4Fe-4S-S-AdoMet</note>
    </ligand>
</feature>
<dbReference type="FunFam" id="3.20.20.70:FF:000014">
    <property type="entry name" value="Probable dual-specificity RNA methyltransferase RlmN"/>
    <property type="match status" value="1"/>
</dbReference>
<evidence type="ECO:0000259" key="15">
    <source>
        <dbReference type="PROSITE" id="PS51918"/>
    </source>
</evidence>
<dbReference type="EC" id="2.1.1.192" evidence="14"/>
<feature type="binding site" evidence="14">
    <location>
        <begin position="214"/>
        <end position="215"/>
    </location>
    <ligand>
        <name>S-adenosyl-L-methionine</name>
        <dbReference type="ChEBI" id="CHEBI:59789"/>
    </ligand>
</feature>
<dbReference type="Pfam" id="PF04055">
    <property type="entry name" value="Radical_SAM"/>
    <property type="match status" value="1"/>
</dbReference>
<evidence type="ECO:0000256" key="7">
    <source>
        <dbReference type="ARBA" id="ARBA00022679"/>
    </source>
</evidence>
<dbReference type="Gene3D" id="3.20.20.70">
    <property type="entry name" value="Aldolase class I"/>
    <property type="match status" value="1"/>
</dbReference>
<feature type="active site" description="S-methylcysteine intermediate" evidence="14">
    <location>
        <position position="388"/>
    </location>
</feature>
<feature type="binding site" evidence="14">
    <location>
        <position position="345"/>
    </location>
    <ligand>
        <name>S-adenosyl-L-methionine</name>
        <dbReference type="ChEBI" id="CHEBI:59789"/>
    </ligand>
</feature>
<keyword evidence="9 14" id="KW-0819">tRNA processing</keyword>
<dbReference type="Gene3D" id="1.10.150.530">
    <property type="match status" value="1"/>
</dbReference>
<dbReference type="SFLD" id="SFLDF00275">
    <property type="entry name" value="adenosine_C2_methyltransferase"/>
    <property type="match status" value="1"/>
</dbReference>
<dbReference type="HAMAP" id="MF_01849">
    <property type="entry name" value="RNA_methyltr_RlmN"/>
    <property type="match status" value="1"/>
</dbReference>
<keyword evidence="12 14" id="KW-0411">Iron-sulfur</keyword>
<dbReference type="Pfam" id="PF21016">
    <property type="entry name" value="RlmN_N"/>
    <property type="match status" value="1"/>
</dbReference>
<evidence type="ECO:0000256" key="10">
    <source>
        <dbReference type="ARBA" id="ARBA00022723"/>
    </source>
</evidence>
<dbReference type="Proteomes" id="UP000191931">
    <property type="component" value="Unassembled WGS sequence"/>
</dbReference>
<dbReference type="PANTHER" id="PTHR30544">
    <property type="entry name" value="23S RRNA METHYLTRANSFERASE"/>
    <property type="match status" value="1"/>
</dbReference>
<keyword evidence="4 14" id="KW-0963">Cytoplasm</keyword>
<dbReference type="GO" id="GO:0002935">
    <property type="term" value="F:tRNA (adenine(37)-C2)-methyltransferase activity"/>
    <property type="evidence" value="ECO:0007669"/>
    <property type="project" value="UniProtKB-UniRule"/>
</dbReference>
<evidence type="ECO:0000256" key="9">
    <source>
        <dbReference type="ARBA" id="ARBA00022694"/>
    </source>
</evidence>
<evidence type="ECO:0000256" key="4">
    <source>
        <dbReference type="ARBA" id="ARBA00022490"/>
    </source>
</evidence>
<dbReference type="EMBL" id="FWEV01000025">
    <property type="protein sequence ID" value="SLM27949.1"/>
    <property type="molecule type" value="Genomic_DNA"/>
</dbReference>
<dbReference type="PIRSF" id="PIRSF006004">
    <property type="entry name" value="CHP00048"/>
    <property type="match status" value="1"/>
</dbReference>
<dbReference type="SFLD" id="SFLDS00029">
    <property type="entry name" value="Radical_SAM"/>
    <property type="match status" value="1"/>
</dbReference>
<dbReference type="InterPro" id="IPR027492">
    <property type="entry name" value="RNA_MTrfase_RlmN"/>
</dbReference>
<evidence type="ECO:0000256" key="5">
    <source>
        <dbReference type="ARBA" id="ARBA00022552"/>
    </source>
</evidence>
<proteinExistence type="inferred from homology"/>
<comment type="similarity">
    <text evidence="2 14">Belongs to the radical SAM superfamily. RlmN family.</text>
</comment>
<evidence type="ECO:0000256" key="8">
    <source>
        <dbReference type="ARBA" id="ARBA00022691"/>
    </source>
</evidence>
<evidence type="ECO:0000256" key="13">
    <source>
        <dbReference type="ARBA" id="ARBA00023157"/>
    </source>
</evidence>
<keyword evidence="7 14" id="KW-0808">Transferase</keyword>
<keyword evidence="6 14" id="KW-0489">Methyltransferase</keyword>
<dbReference type="SFLD" id="SFLDG01062">
    <property type="entry name" value="methyltransferase_(Class_A)"/>
    <property type="match status" value="1"/>
</dbReference>
<feature type="domain" description="Radical SAM core" evidence="15">
    <location>
        <begin position="125"/>
        <end position="383"/>
    </location>
</feature>
<comment type="function">
    <text evidence="14">Specifically methylates position 2 of adenine 2503 in 23S rRNA and position 2 of adenine 37 in tRNAs.</text>
</comment>
<evidence type="ECO:0000256" key="1">
    <source>
        <dbReference type="ARBA" id="ARBA00004496"/>
    </source>
</evidence>
<feature type="binding site" evidence="14">
    <location>
        <position position="139"/>
    </location>
    <ligand>
        <name>[4Fe-4S] cluster</name>
        <dbReference type="ChEBI" id="CHEBI:49883"/>
        <note>4Fe-4S-S-AdoMet</note>
    </ligand>
</feature>
<evidence type="ECO:0000256" key="2">
    <source>
        <dbReference type="ARBA" id="ARBA00007544"/>
    </source>
</evidence>
<dbReference type="GO" id="GO:0046872">
    <property type="term" value="F:metal ion binding"/>
    <property type="evidence" value="ECO:0007669"/>
    <property type="project" value="UniProtKB-KW"/>
</dbReference>
<feature type="binding site" evidence="14">
    <location>
        <position position="247"/>
    </location>
    <ligand>
        <name>S-adenosyl-L-methionine</name>
        <dbReference type="ChEBI" id="CHEBI:59789"/>
    </ligand>
</feature>
<comment type="miscellaneous">
    <text evidence="14">Reaction proceeds by a ping-pong mechanism involving intermediate methylation of a conserved cysteine residue.</text>
</comment>
<feature type="active site" description="Proton acceptor" evidence="14">
    <location>
        <position position="119"/>
    </location>
</feature>
<evidence type="ECO:0000256" key="14">
    <source>
        <dbReference type="HAMAP-Rule" id="MF_01849"/>
    </source>
</evidence>
<dbReference type="STRING" id="1246637.MTBBW1_1200024"/>
<dbReference type="InterPro" id="IPR040072">
    <property type="entry name" value="Methyltransferase_A"/>
</dbReference>
<dbReference type="InterPro" id="IPR004383">
    <property type="entry name" value="rRNA_lsu_MTrfase_RlmN/Cfr"/>
</dbReference>
<dbReference type="PANTHER" id="PTHR30544:SF5">
    <property type="entry name" value="RADICAL SAM CORE DOMAIN-CONTAINING PROTEIN"/>
    <property type="match status" value="1"/>
</dbReference>
<keyword evidence="8 14" id="KW-0949">S-adenosyl-L-methionine</keyword>